<dbReference type="PANTHER" id="PTHR48079">
    <property type="entry name" value="PROTEIN YEEZ"/>
    <property type="match status" value="1"/>
</dbReference>
<dbReference type="PANTHER" id="PTHR48079:SF6">
    <property type="entry name" value="NAD(P)-BINDING DOMAIN-CONTAINING PROTEIN-RELATED"/>
    <property type="match status" value="1"/>
</dbReference>
<accession>A0A370XAE5</accession>
<name>A0A370XAE5_9GAMM</name>
<evidence type="ECO:0000313" key="3">
    <source>
        <dbReference type="Proteomes" id="UP000255334"/>
    </source>
</evidence>
<keyword evidence="3" id="KW-1185">Reference proteome</keyword>
<organism evidence="2 3">
    <name type="scientific">Dyella psychrodurans</name>
    <dbReference type="NCBI Taxonomy" id="1927960"/>
    <lineage>
        <taxon>Bacteria</taxon>
        <taxon>Pseudomonadati</taxon>
        <taxon>Pseudomonadota</taxon>
        <taxon>Gammaproteobacteria</taxon>
        <taxon>Lysobacterales</taxon>
        <taxon>Rhodanobacteraceae</taxon>
        <taxon>Dyella</taxon>
    </lineage>
</organism>
<dbReference type="InterPro" id="IPR051783">
    <property type="entry name" value="NAD(P)-dependent_oxidoreduct"/>
</dbReference>
<sequence>MSERVLMAGCGDLGQRVAKRLLARGDEVYALRRHPPMQDGSSVRWLSADLTRPETMPALPGRITQLIYLPTPDVREEQAYRAVFVDALRHLLSALHGQPLKRIVFVSSSAVYGEHGDDWVDEDTPPAPLGFNGKVLLEAEHLLSTQSIPSSALRLAGLYGPGRLQLIERLRAGLLCAPRAPVHWSNRIHVDDAAAAIVHLLQLHEPQALYLGVDDTPLPLHELYGDLADRIGAPAVPDGPAPASIGSKKLSNARLRDSGFRLQWPDARLGYAHLLNMR</sequence>
<dbReference type="InterPro" id="IPR036291">
    <property type="entry name" value="NAD(P)-bd_dom_sf"/>
</dbReference>
<protein>
    <submittedName>
        <fullName evidence="2">SDR family NAD(P)-dependent oxidoreductase</fullName>
    </submittedName>
</protein>
<dbReference type="Gene3D" id="3.40.50.720">
    <property type="entry name" value="NAD(P)-binding Rossmann-like Domain"/>
    <property type="match status" value="1"/>
</dbReference>
<dbReference type="GO" id="GO:0005737">
    <property type="term" value="C:cytoplasm"/>
    <property type="evidence" value="ECO:0007669"/>
    <property type="project" value="TreeGrafter"/>
</dbReference>
<proteinExistence type="predicted"/>
<dbReference type="Pfam" id="PF01370">
    <property type="entry name" value="Epimerase"/>
    <property type="match status" value="1"/>
</dbReference>
<gene>
    <name evidence="2" type="ORF">DWU99_07710</name>
</gene>
<dbReference type="SUPFAM" id="SSF51735">
    <property type="entry name" value="NAD(P)-binding Rossmann-fold domains"/>
    <property type="match status" value="1"/>
</dbReference>
<dbReference type="GO" id="GO:0004029">
    <property type="term" value="F:aldehyde dehydrogenase (NAD+) activity"/>
    <property type="evidence" value="ECO:0007669"/>
    <property type="project" value="TreeGrafter"/>
</dbReference>
<dbReference type="CDD" id="cd05266">
    <property type="entry name" value="SDR_a4"/>
    <property type="match status" value="1"/>
</dbReference>
<evidence type="ECO:0000259" key="1">
    <source>
        <dbReference type="Pfam" id="PF01370"/>
    </source>
</evidence>
<dbReference type="Proteomes" id="UP000255334">
    <property type="component" value="Unassembled WGS sequence"/>
</dbReference>
<feature type="domain" description="NAD-dependent epimerase/dehydratase" evidence="1">
    <location>
        <begin position="10"/>
        <end position="203"/>
    </location>
</feature>
<dbReference type="AlphaFoldDB" id="A0A370XAE5"/>
<reference evidence="2 3" key="1">
    <citation type="submission" date="2018-07" db="EMBL/GenBank/DDBJ databases">
        <title>Dyella monticola sp. nov. and Dyella psychrodurans sp. nov. isolated from monsoon evergreen broad-leaved forest soil of Dinghu Mountain, China.</title>
        <authorList>
            <person name="Gao Z."/>
            <person name="Qiu L."/>
        </authorList>
    </citation>
    <scope>NUCLEOTIDE SEQUENCE [LARGE SCALE GENOMIC DNA]</scope>
    <source>
        <strain evidence="2 3">4MSK11</strain>
    </source>
</reference>
<comment type="caution">
    <text evidence="2">The sequence shown here is derived from an EMBL/GenBank/DDBJ whole genome shotgun (WGS) entry which is preliminary data.</text>
</comment>
<dbReference type="OrthoDB" id="9808276at2"/>
<dbReference type="InterPro" id="IPR001509">
    <property type="entry name" value="Epimerase_deHydtase"/>
</dbReference>
<evidence type="ECO:0000313" key="2">
    <source>
        <dbReference type="EMBL" id="RDS85394.1"/>
    </source>
</evidence>
<dbReference type="RefSeq" id="WP_115477434.1">
    <property type="nucleotide sequence ID" value="NZ_QRBF01000002.1"/>
</dbReference>
<dbReference type="EMBL" id="QRBF01000002">
    <property type="protein sequence ID" value="RDS85394.1"/>
    <property type="molecule type" value="Genomic_DNA"/>
</dbReference>